<reference evidence="3 4" key="1">
    <citation type="submission" date="2017-03" db="EMBL/GenBank/DDBJ databases">
        <title>Isolation of Levoglucosan Utilizing Bacteria.</title>
        <authorList>
            <person name="Arya A.S."/>
        </authorList>
    </citation>
    <scope>NUCLEOTIDE SEQUENCE [LARGE SCALE GENOMIC DNA]</scope>
    <source>
        <strain evidence="3 4">MEC069</strain>
    </source>
</reference>
<feature type="region of interest" description="Disordered" evidence="2">
    <location>
        <begin position="70"/>
        <end position="92"/>
    </location>
</feature>
<feature type="region of interest" description="Disordered" evidence="2">
    <location>
        <begin position="1"/>
        <end position="36"/>
    </location>
</feature>
<accession>A0A4Y8Q3J6</accession>
<keyword evidence="4" id="KW-1185">Reference proteome</keyword>
<name>A0A4Y8Q3J6_9BACL</name>
<evidence type="ECO:0000256" key="2">
    <source>
        <dbReference type="SAM" id="MobiDB-lite"/>
    </source>
</evidence>
<evidence type="ECO:0000313" key="3">
    <source>
        <dbReference type="EMBL" id="TFE88589.1"/>
    </source>
</evidence>
<dbReference type="RefSeq" id="WP_167689795.1">
    <property type="nucleotide sequence ID" value="NZ_MYFO02000002.1"/>
</dbReference>
<keyword evidence="1" id="KW-0175">Coiled coil</keyword>
<proteinExistence type="predicted"/>
<comment type="caution">
    <text evidence="3">The sequence shown here is derived from an EMBL/GenBank/DDBJ whole genome shotgun (WGS) entry which is preliminary data.</text>
</comment>
<dbReference type="Proteomes" id="UP000298246">
    <property type="component" value="Unassembled WGS sequence"/>
</dbReference>
<feature type="compositionally biased region" description="Basic residues" evidence="2">
    <location>
        <begin position="1"/>
        <end position="11"/>
    </location>
</feature>
<evidence type="ECO:0000313" key="4">
    <source>
        <dbReference type="Proteomes" id="UP000298246"/>
    </source>
</evidence>
<sequence length="583" mass="64893">MVRLASQRKSHSQASVGQRSAVESRGSQSAETIPSLQLTPDKASFLQRTIGNRAVAQLFRSAVPSASPALRRSKVPSITARGGSTGSLSVQRKYDPKDIPYKTEESLIEKANQLYQRREKMIDDGDVSGVFIIGGDFEELREIARANGWLKAYQLLIKWGEMAPFDKEEKIEAKLMQQIDELKEEIKGLDLDNVKDQARAEDIQTELEFIERRAGKYGWNHIIRYARLVGNHPPFKKVVYANPDKEITNGIDSDALDYFIKSDVPNPVDALGIVKLLKQLTSESKKEPLIKAVGDMESVIVDNSKLQTKEEANILKSFINTYKVAQDKKFNLQLTVKMLSGVVTTGLKRRTQSPEINVTGVPFNPKMPEKQDFTGIHMTEVENQYDVLARKSGSPEKDGSLIPGAVHEVDLAFLNGMRGIPDYRATLTDKEPQIGGGDGGGEKVYALGHTGAINFEGELSNRGGARLYGVMFPKGFMDKYGLDLRTQGISGKSAQTPVDQDFAQGYMYDDKEQTHRVDIPSTKAFAIRAEDNTPDGQAHIHFGRSNMKVHGKKMSQLDFMRSFVTGVVEFNMQGFVINIKYFS</sequence>
<dbReference type="AlphaFoldDB" id="A0A4Y8Q3J6"/>
<protein>
    <submittedName>
        <fullName evidence="3">Uncharacterized protein</fullName>
    </submittedName>
</protein>
<feature type="compositionally biased region" description="Polar residues" evidence="2">
    <location>
        <begin position="25"/>
        <end position="36"/>
    </location>
</feature>
<feature type="coiled-coil region" evidence="1">
    <location>
        <begin position="165"/>
        <end position="213"/>
    </location>
</feature>
<evidence type="ECO:0000256" key="1">
    <source>
        <dbReference type="SAM" id="Coils"/>
    </source>
</evidence>
<dbReference type="EMBL" id="MYFO01000009">
    <property type="protein sequence ID" value="TFE88589.1"/>
    <property type="molecule type" value="Genomic_DNA"/>
</dbReference>
<gene>
    <name evidence="3" type="ORF">B5M42_09050</name>
</gene>
<organism evidence="3 4">
    <name type="scientific">Paenibacillus athensensis</name>
    <dbReference type="NCBI Taxonomy" id="1967502"/>
    <lineage>
        <taxon>Bacteria</taxon>
        <taxon>Bacillati</taxon>
        <taxon>Bacillota</taxon>
        <taxon>Bacilli</taxon>
        <taxon>Bacillales</taxon>
        <taxon>Paenibacillaceae</taxon>
        <taxon>Paenibacillus</taxon>
    </lineage>
</organism>